<feature type="domain" description="WRC" evidence="5">
    <location>
        <begin position="161"/>
        <end position="205"/>
    </location>
</feature>
<dbReference type="EMBL" id="JBBPBM010000006">
    <property type="protein sequence ID" value="KAK8579959.1"/>
    <property type="molecule type" value="Genomic_DNA"/>
</dbReference>
<comment type="caution">
    <text evidence="6">The sequence shown here is derived from an EMBL/GenBank/DDBJ whole genome shotgun (WGS) entry which is preliminary data.</text>
</comment>
<name>A0ABR2FG93_9ROSI</name>
<evidence type="ECO:0000256" key="2">
    <source>
        <dbReference type="PROSITE-ProRule" id="PRU01002"/>
    </source>
</evidence>
<feature type="region of interest" description="Disordered" evidence="4">
    <location>
        <begin position="44"/>
        <end position="63"/>
    </location>
</feature>
<comment type="function">
    <text evidence="3">Transcription activator.</text>
</comment>
<evidence type="ECO:0000313" key="7">
    <source>
        <dbReference type="Proteomes" id="UP001472677"/>
    </source>
</evidence>
<keyword evidence="3" id="KW-0805">Transcription regulation</keyword>
<accession>A0ABR2FG93</accession>
<dbReference type="PANTHER" id="PTHR31602:SF51">
    <property type="entry name" value="GROWTH-REGULATING FACTOR"/>
    <property type="match status" value="1"/>
</dbReference>
<sequence length="427" mass="47191">MDFGAVGLEGFVGSEATTGFTSHDSDPGHKWYGSGFFKQGRFCNNEDEPRSSKLPKNDEFSGSEPLMFQHQQRNTLFRSNASLTILLDAQEERQMLSFSAPKSDAPSVDRSSKNLTFTPQVRTRIRKSLVSADISSFSGGQLRPNTLGWGAFQLGFSNHTDPESGRCCRTDRKKWRCSRDAVAYQKYCEHHMNRGRNRSRKHVEGQSGHSIVAVATSTTKLMPNVLSSSALEVRPVGGLVVASPTASPMLGSKDLTSQKTESQHPLCRFIDDWLKSQSDCSAISWPKLDVRSYRTQLSISVPMAASDFTSSPNNKNLTPSPLRLSREFNPIHIGLGVGDVAYESNRRQVNWTPVSWETSMAGPLGEALHSTNSSTMGSYKRQPWVLFQIAVPEAVQEQRITKTRKVVTHCSDLLSSALVESSNLPAL</sequence>
<keyword evidence="1 3" id="KW-0539">Nucleus</keyword>
<feature type="compositionally biased region" description="Basic and acidic residues" evidence="4">
    <location>
        <begin position="47"/>
        <end position="59"/>
    </location>
</feature>
<comment type="caution">
    <text evidence="2">Lacks conserved residue(s) required for the propagation of feature annotation.</text>
</comment>
<evidence type="ECO:0000256" key="1">
    <source>
        <dbReference type="ARBA" id="ARBA00023242"/>
    </source>
</evidence>
<evidence type="ECO:0000256" key="4">
    <source>
        <dbReference type="SAM" id="MobiDB-lite"/>
    </source>
</evidence>
<dbReference type="Pfam" id="PF08879">
    <property type="entry name" value="WRC"/>
    <property type="match status" value="1"/>
</dbReference>
<comment type="domain">
    <text evidence="3">The QLQ domain and WRC domain may be involved in protein-protein interaction and DNA-binding, respectively.</text>
</comment>
<organism evidence="6 7">
    <name type="scientific">Hibiscus sabdariffa</name>
    <name type="common">roselle</name>
    <dbReference type="NCBI Taxonomy" id="183260"/>
    <lineage>
        <taxon>Eukaryota</taxon>
        <taxon>Viridiplantae</taxon>
        <taxon>Streptophyta</taxon>
        <taxon>Embryophyta</taxon>
        <taxon>Tracheophyta</taxon>
        <taxon>Spermatophyta</taxon>
        <taxon>Magnoliopsida</taxon>
        <taxon>eudicotyledons</taxon>
        <taxon>Gunneridae</taxon>
        <taxon>Pentapetalae</taxon>
        <taxon>rosids</taxon>
        <taxon>malvids</taxon>
        <taxon>Malvales</taxon>
        <taxon>Malvaceae</taxon>
        <taxon>Malvoideae</taxon>
        <taxon>Hibiscus</taxon>
    </lineage>
</organism>
<proteinExistence type="inferred from homology"/>
<dbReference type="InterPro" id="IPR031137">
    <property type="entry name" value="GRF"/>
</dbReference>
<keyword evidence="3" id="KW-0804">Transcription</keyword>
<reference evidence="6 7" key="1">
    <citation type="journal article" date="2024" name="G3 (Bethesda)">
        <title>Genome assembly of Hibiscus sabdariffa L. provides insights into metabolisms of medicinal natural products.</title>
        <authorList>
            <person name="Kim T."/>
        </authorList>
    </citation>
    <scope>NUCLEOTIDE SEQUENCE [LARGE SCALE GENOMIC DNA]</scope>
    <source>
        <strain evidence="6">TK-2024</strain>
        <tissue evidence="6">Old leaves</tissue>
    </source>
</reference>
<dbReference type="PROSITE" id="PS51667">
    <property type="entry name" value="WRC"/>
    <property type="match status" value="1"/>
</dbReference>
<keyword evidence="7" id="KW-1185">Reference proteome</keyword>
<keyword evidence="3" id="KW-0010">Activator</keyword>
<dbReference type="InterPro" id="IPR014977">
    <property type="entry name" value="WRC_dom"/>
</dbReference>
<gene>
    <name evidence="6" type="ORF">V6N12_070255</name>
</gene>
<dbReference type="Proteomes" id="UP001472677">
    <property type="component" value="Unassembled WGS sequence"/>
</dbReference>
<protein>
    <recommendedName>
        <fullName evidence="3">Growth-regulating factor</fullName>
    </recommendedName>
</protein>
<evidence type="ECO:0000259" key="5">
    <source>
        <dbReference type="PROSITE" id="PS51667"/>
    </source>
</evidence>
<comment type="subcellular location">
    <subcellularLocation>
        <location evidence="3">Nucleus</location>
    </subcellularLocation>
</comment>
<evidence type="ECO:0000256" key="3">
    <source>
        <dbReference type="RuleBase" id="RU367127"/>
    </source>
</evidence>
<evidence type="ECO:0000313" key="6">
    <source>
        <dbReference type="EMBL" id="KAK8579959.1"/>
    </source>
</evidence>
<dbReference type="PANTHER" id="PTHR31602">
    <property type="entry name" value="GROWTH-REGULATING FACTOR 5"/>
    <property type="match status" value="1"/>
</dbReference>
<comment type="similarity">
    <text evidence="3">Belongs to the GRF family.</text>
</comment>